<accession>A0A3E1Q7A6</accession>
<feature type="signal peptide" evidence="1">
    <location>
        <begin position="1"/>
        <end position="19"/>
    </location>
</feature>
<dbReference type="Proteomes" id="UP000261082">
    <property type="component" value="Unassembled WGS sequence"/>
</dbReference>
<keyword evidence="3" id="KW-1185">Reference proteome</keyword>
<evidence type="ECO:0000313" key="3">
    <source>
        <dbReference type="Proteomes" id="UP000261082"/>
    </source>
</evidence>
<dbReference type="Pfam" id="PF09912">
    <property type="entry name" value="DUF2141"/>
    <property type="match status" value="1"/>
</dbReference>
<dbReference type="InterPro" id="IPR018673">
    <property type="entry name" value="DUF2141"/>
</dbReference>
<reference evidence="2 3" key="1">
    <citation type="journal article" date="2007" name="Int. J. Syst. Evol. Microbiol.">
        <title>Marixanthomonas ophiurae gen. nov., sp. nov., a marine bacterium of the family Flavobacteriaceae isolated from a deep-sea brittle star.</title>
        <authorList>
            <person name="Romanenko L.A."/>
            <person name="Uchino M."/>
            <person name="Frolova G.M."/>
            <person name="Mikhailov V.V."/>
        </authorList>
    </citation>
    <scope>NUCLEOTIDE SEQUENCE [LARGE SCALE GENOMIC DNA]</scope>
    <source>
        <strain evidence="2 3">KMM 3046</strain>
    </source>
</reference>
<feature type="chain" id="PRO_5017811847" evidence="1">
    <location>
        <begin position="20"/>
        <end position="142"/>
    </location>
</feature>
<name>A0A3E1Q7A6_9FLAO</name>
<dbReference type="EMBL" id="QVID01000002">
    <property type="protein sequence ID" value="RFN58025.1"/>
    <property type="molecule type" value="Genomic_DNA"/>
</dbReference>
<dbReference type="RefSeq" id="WP_117159974.1">
    <property type="nucleotide sequence ID" value="NZ_QVID01000002.1"/>
</dbReference>
<proteinExistence type="predicted"/>
<comment type="caution">
    <text evidence="2">The sequence shown here is derived from an EMBL/GenBank/DDBJ whole genome shotgun (WGS) entry which is preliminary data.</text>
</comment>
<organism evidence="2 3">
    <name type="scientific">Marixanthomonas ophiurae</name>
    <dbReference type="NCBI Taxonomy" id="387659"/>
    <lineage>
        <taxon>Bacteria</taxon>
        <taxon>Pseudomonadati</taxon>
        <taxon>Bacteroidota</taxon>
        <taxon>Flavobacteriia</taxon>
        <taxon>Flavobacteriales</taxon>
        <taxon>Flavobacteriaceae</taxon>
        <taxon>Marixanthomonas</taxon>
    </lineage>
</organism>
<evidence type="ECO:0000256" key="1">
    <source>
        <dbReference type="SAM" id="SignalP"/>
    </source>
</evidence>
<keyword evidence="1" id="KW-0732">Signal</keyword>
<gene>
    <name evidence="2" type="ORF">DZ858_12345</name>
</gene>
<dbReference type="AlphaFoldDB" id="A0A3E1Q7A6"/>
<dbReference type="OrthoDB" id="9788332at2"/>
<protein>
    <submittedName>
        <fullName evidence="2">DUF2141 domain-containing protein</fullName>
    </submittedName>
</protein>
<sequence>MKTIIVTLSLAFTSLFLNAQTEVETTSETKSITVTVPVQSEEGNVVFGLYDETSFMKKPLVGLEGEIKDGKATVTFEDIQPGTYAILLFHDKNGNKQMDFESNGMPTEPYGASNNVMSMGPPLWSDTKFEVTNEPVKLEVRM</sequence>
<evidence type="ECO:0000313" key="2">
    <source>
        <dbReference type="EMBL" id="RFN58025.1"/>
    </source>
</evidence>